<feature type="non-terminal residue" evidence="4">
    <location>
        <position position="1"/>
    </location>
</feature>
<dbReference type="PANTHER" id="PTHR22504:SF0">
    <property type="entry name" value="REPRESSOR OF RNA POLYMERASE III TRANSCRIPTION MAF1 HOMOLOG"/>
    <property type="match status" value="1"/>
</dbReference>
<organism evidence="4">
    <name type="scientific">Hydra vulgaris</name>
    <name type="common">Hydra</name>
    <name type="synonym">Hydra attenuata</name>
    <dbReference type="NCBI Taxonomy" id="6087"/>
    <lineage>
        <taxon>Eukaryota</taxon>
        <taxon>Metazoa</taxon>
        <taxon>Cnidaria</taxon>
        <taxon>Hydrozoa</taxon>
        <taxon>Hydroidolina</taxon>
        <taxon>Anthoathecata</taxon>
        <taxon>Aplanulata</taxon>
        <taxon>Hydridae</taxon>
        <taxon>Hydra</taxon>
    </lineage>
</organism>
<protein>
    <recommendedName>
        <fullName evidence="2">Repressor of RNA polymerase III transcription MAF1 homolog</fullName>
    </recommendedName>
</protein>
<dbReference type="EMBL" id="HAAD01001244">
    <property type="protein sequence ID" value="CDG67476.1"/>
    <property type="molecule type" value="mRNA"/>
</dbReference>
<name>T2M5Z0_HYDVU</name>
<feature type="region of interest" description="Disordered" evidence="3">
    <location>
        <begin position="73"/>
        <end position="97"/>
    </location>
</feature>
<dbReference type="InterPro" id="IPR038564">
    <property type="entry name" value="Maf1_sf"/>
</dbReference>
<dbReference type="Pfam" id="PF09174">
    <property type="entry name" value="Maf1"/>
    <property type="match status" value="1"/>
</dbReference>
<reference evidence="4" key="1">
    <citation type="journal article" date="2013" name="Genome Biol. Evol.">
        <title>Punctuated emergences of genetic and phenotypic innovations in eumetazoan, bilaterian, euteleostome, and hominidae ancestors.</title>
        <authorList>
            <person name="Wenger Y."/>
            <person name="Galliot B."/>
        </authorList>
    </citation>
    <scope>NUCLEOTIDE SEQUENCE</scope>
    <source>
        <tissue evidence="4">Whole animals</tissue>
    </source>
</reference>
<gene>
    <name evidence="4" type="primary">MAF1</name>
</gene>
<dbReference type="PANTHER" id="PTHR22504">
    <property type="entry name" value="REPRESSOR OF RNA POLYMERASE III TRANSCRIPTION MAF1"/>
    <property type="match status" value="1"/>
</dbReference>
<dbReference type="AlphaFoldDB" id="T2M5Z0"/>
<dbReference type="InterPro" id="IPR015257">
    <property type="entry name" value="Maf1"/>
</dbReference>
<accession>T2M5Z0</accession>
<sequence length="251" mass="28595">FFKIYPQKKKKKMKLLQNMTFESLSSSLSVSGESINIQASIESYSCKMTTNDKRLYKELNMHGHSPKDLEALAPSESQVQKNSVSPQSTFQSRSRLSSTDEDSSNIVLVMNRKMLFTLISTLNASFPDYEFSHVKSEEFSREPDLPWVINNVNSLLSTAMGEEFAILSTDMWKAINDEINLQNCQIYSYHPDMETDPFGEEGSVWSFNYFFFNKQIKRIVFFKCTGLSGHWEGELINLKLSSSLDCSGAMG</sequence>
<evidence type="ECO:0000313" key="4">
    <source>
        <dbReference type="EMBL" id="CDG67476.1"/>
    </source>
</evidence>
<dbReference type="GO" id="GO:0000994">
    <property type="term" value="F:RNA polymerase III core binding"/>
    <property type="evidence" value="ECO:0007669"/>
    <property type="project" value="TreeGrafter"/>
</dbReference>
<proteinExistence type="evidence at transcript level"/>
<comment type="similarity">
    <text evidence="1">Belongs to the MAF1 family.</text>
</comment>
<dbReference type="OrthoDB" id="277029at2759"/>
<evidence type="ECO:0000256" key="2">
    <source>
        <dbReference type="ARBA" id="ARBA00020829"/>
    </source>
</evidence>
<dbReference type="PIRSF" id="PIRSF037240">
    <property type="entry name" value="RNA_polIII_Trep_MAF1"/>
    <property type="match status" value="1"/>
</dbReference>
<dbReference type="Gene3D" id="3.40.1000.50">
    <property type="entry name" value="Repressor of RNA polymerase III transcription Maf1"/>
    <property type="match status" value="1"/>
</dbReference>
<evidence type="ECO:0000256" key="1">
    <source>
        <dbReference type="ARBA" id="ARBA00006231"/>
    </source>
</evidence>
<dbReference type="GO" id="GO:0005634">
    <property type="term" value="C:nucleus"/>
    <property type="evidence" value="ECO:0007669"/>
    <property type="project" value="TreeGrafter"/>
</dbReference>
<dbReference type="GO" id="GO:0016480">
    <property type="term" value="P:negative regulation of transcription by RNA polymerase III"/>
    <property type="evidence" value="ECO:0007669"/>
    <property type="project" value="InterPro"/>
</dbReference>
<dbReference type="FunFam" id="3.40.1000.50:FF:000003">
    <property type="entry name" value="Repressor of RNA polymerase III transcription MAF1"/>
    <property type="match status" value="1"/>
</dbReference>
<evidence type="ECO:0000256" key="3">
    <source>
        <dbReference type="SAM" id="MobiDB-lite"/>
    </source>
</evidence>
<feature type="compositionally biased region" description="Polar residues" evidence="3">
    <location>
        <begin position="75"/>
        <end position="97"/>
    </location>
</feature>